<evidence type="ECO:0000313" key="1">
    <source>
        <dbReference type="EMBL" id="KAI9391172.1"/>
    </source>
</evidence>
<comment type="caution">
    <text evidence="1">The sequence shown here is derived from an EMBL/GenBank/DDBJ whole genome shotgun (WGS) entry which is preliminary data.</text>
</comment>
<keyword evidence="2" id="KW-1185">Reference proteome</keyword>
<organism evidence="1 2">
    <name type="scientific">Populus trichocarpa</name>
    <name type="common">Western balsam poplar</name>
    <name type="synonym">Populus balsamifera subsp. trichocarpa</name>
    <dbReference type="NCBI Taxonomy" id="3694"/>
    <lineage>
        <taxon>Eukaryota</taxon>
        <taxon>Viridiplantae</taxon>
        <taxon>Streptophyta</taxon>
        <taxon>Embryophyta</taxon>
        <taxon>Tracheophyta</taxon>
        <taxon>Spermatophyta</taxon>
        <taxon>Magnoliopsida</taxon>
        <taxon>eudicotyledons</taxon>
        <taxon>Gunneridae</taxon>
        <taxon>Pentapetalae</taxon>
        <taxon>rosids</taxon>
        <taxon>fabids</taxon>
        <taxon>Malpighiales</taxon>
        <taxon>Salicaceae</taxon>
        <taxon>Saliceae</taxon>
        <taxon>Populus</taxon>
    </lineage>
</organism>
<reference evidence="1 2" key="1">
    <citation type="journal article" date="2006" name="Science">
        <title>The genome of black cottonwood, Populus trichocarpa (Torr. &amp; Gray).</title>
        <authorList>
            <person name="Tuskan G.A."/>
            <person name="Difazio S."/>
            <person name="Jansson S."/>
            <person name="Bohlmann J."/>
            <person name="Grigoriev I."/>
            <person name="Hellsten U."/>
            <person name="Putnam N."/>
            <person name="Ralph S."/>
            <person name="Rombauts S."/>
            <person name="Salamov A."/>
            <person name="Schein J."/>
            <person name="Sterck L."/>
            <person name="Aerts A."/>
            <person name="Bhalerao R.R."/>
            <person name="Bhalerao R.P."/>
            <person name="Blaudez D."/>
            <person name="Boerjan W."/>
            <person name="Brun A."/>
            <person name="Brunner A."/>
            <person name="Busov V."/>
            <person name="Campbell M."/>
            <person name="Carlson J."/>
            <person name="Chalot M."/>
            <person name="Chapman J."/>
            <person name="Chen G.L."/>
            <person name="Cooper D."/>
            <person name="Coutinho P.M."/>
            <person name="Couturier J."/>
            <person name="Covert S."/>
            <person name="Cronk Q."/>
            <person name="Cunningham R."/>
            <person name="Davis J."/>
            <person name="Degroeve S."/>
            <person name="Dejardin A."/>
            <person name="Depamphilis C."/>
            <person name="Detter J."/>
            <person name="Dirks B."/>
            <person name="Dubchak I."/>
            <person name="Duplessis S."/>
            <person name="Ehlting J."/>
            <person name="Ellis B."/>
            <person name="Gendler K."/>
            <person name="Goodstein D."/>
            <person name="Gribskov M."/>
            <person name="Grimwood J."/>
            <person name="Groover A."/>
            <person name="Gunter L."/>
            <person name="Hamberger B."/>
            <person name="Heinze B."/>
            <person name="Helariutta Y."/>
            <person name="Henrissat B."/>
            <person name="Holligan D."/>
            <person name="Holt R."/>
            <person name="Huang W."/>
            <person name="Islam-Faridi N."/>
            <person name="Jones S."/>
            <person name="Jones-Rhoades M."/>
            <person name="Jorgensen R."/>
            <person name="Joshi C."/>
            <person name="Kangasjarvi J."/>
            <person name="Karlsson J."/>
            <person name="Kelleher C."/>
            <person name="Kirkpatrick R."/>
            <person name="Kirst M."/>
            <person name="Kohler A."/>
            <person name="Kalluri U."/>
            <person name="Larimer F."/>
            <person name="Leebens-Mack J."/>
            <person name="Leple J.C."/>
            <person name="Locascio P."/>
            <person name="Lou Y."/>
            <person name="Lucas S."/>
            <person name="Martin F."/>
            <person name="Montanini B."/>
            <person name="Napoli C."/>
            <person name="Nelson D.R."/>
            <person name="Nelson C."/>
            <person name="Nieminen K."/>
            <person name="Nilsson O."/>
            <person name="Pereda V."/>
            <person name="Peter G."/>
            <person name="Philippe R."/>
            <person name="Pilate G."/>
            <person name="Poliakov A."/>
            <person name="Razumovskaya J."/>
            <person name="Richardson P."/>
            <person name="Rinaldi C."/>
            <person name="Ritland K."/>
            <person name="Rouze P."/>
            <person name="Ryaboy D."/>
            <person name="Schmutz J."/>
            <person name="Schrader J."/>
            <person name="Segerman B."/>
            <person name="Shin H."/>
            <person name="Siddiqui A."/>
            <person name="Sterky F."/>
            <person name="Terry A."/>
            <person name="Tsai C.J."/>
            <person name="Uberbacher E."/>
            <person name="Unneberg P."/>
            <person name="Vahala J."/>
            <person name="Wall K."/>
            <person name="Wessler S."/>
            <person name="Yang G."/>
            <person name="Yin T."/>
            <person name="Douglas C."/>
            <person name="Marra M."/>
            <person name="Sandberg G."/>
            <person name="Van de Peer Y."/>
            <person name="Rokhsar D."/>
        </authorList>
    </citation>
    <scope>NUCLEOTIDE SEQUENCE [LARGE SCALE GENOMIC DNA]</scope>
    <source>
        <strain evidence="2">cv. Nisqually</strain>
    </source>
</reference>
<protein>
    <submittedName>
        <fullName evidence="1">Uncharacterized protein</fullName>
    </submittedName>
</protein>
<name>A0ACC0SPM4_POPTR</name>
<accession>A0ACC0SPM4</accession>
<sequence>MNRFLFYLWQLYCSGKTQACHCHCCCVPIISSNPHWAKKTFQIIWHFSLLDVGK</sequence>
<gene>
    <name evidence="1" type="ORF">POPTR_007G055001v4</name>
</gene>
<dbReference type="EMBL" id="CM009296">
    <property type="protein sequence ID" value="KAI9391172.1"/>
    <property type="molecule type" value="Genomic_DNA"/>
</dbReference>
<evidence type="ECO:0000313" key="2">
    <source>
        <dbReference type="Proteomes" id="UP000006729"/>
    </source>
</evidence>
<dbReference type="Proteomes" id="UP000006729">
    <property type="component" value="Chromosome 7"/>
</dbReference>
<proteinExistence type="predicted"/>